<dbReference type="SMART" id="SM00382">
    <property type="entry name" value="AAA"/>
    <property type="match status" value="1"/>
</dbReference>
<dbReference type="InterPro" id="IPR003593">
    <property type="entry name" value="AAA+_ATPase"/>
</dbReference>
<reference evidence="2 3" key="1">
    <citation type="submission" date="2022-06" db="EMBL/GenBank/DDBJ databases">
        <title>Haloarcula sp. a new haloarchaeum isolate from saline soil.</title>
        <authorList>
            <person name="Strakova D."/>
            <person name="Galisteo C."/>
            <person name="Sanchez-Porro C."/>
            <person name="Ventosa A."/>
        </authorList>
    </citation>
    <scope>NUCLEOTIDE SEQUENCE [LARGE SCALE GENOMIC DNA]</scope>
    <source>
        <strain evidence="2 3">S1CR25-12</strain>
    </source>
</reference>
<accession>A0ABU2F8X4</accession>
<proteinExistence type="predicted"/>
<dbReference type="EMBL" id="JAMQON010000001">
    <property type="protein sequence ID" value="MDS0258686.1"/>
    <property type="molecule type" value="Genomic_DNA"/>
</dbReference>
<evidence type="ECO:0000259" key="1">
    <source>
        <dbReference type="SMART" id="SM00382"/>
    </source>
</evidence>
<dbReference type="SUPFAM" id="SSF52540">
    <property type="entry name" value="P-loop containing nucleoside triphosphate hydrolases"/>
    <property type="match status" value="1"/>
</dbReference>
<evidence type="ECO:0000313" key="2">
    <source>
        <dbReference type="EMBL" id="MDS0258686.1"/>
    </source>
</evidence>
<comment type="caution">
    <text evidence="2">The sequence shown here is derived from an EMBL/GenBank/DDBJ whole genome shotgun (WGS) entry which is preliminary data.</text>
</comment>
<dbReference type="InterPro" id="IPR027417">
    <property type="entry name" value="P-loop_NTPase"/>
</dbReference>
<name>A0ABU2F8X4_9EURY</name>
<protein>
    <submittedName>
        <fullName evidence="2">AAA domain-containing protein</fullName>
    </submittedName>
</protein>
<organism evidence="2 3">
    <name type="scientific">Haloarcula saliterrae</name>
    <dbReference type="NCBI Taxonomy" id="2950534"/>
    <lineage>
        <taxon>Archaea</taxon>
        <taxon>Methanobacteriati</taxon>
        <taxon>Methanobacteriota</taxon>
        <taxon>Stenosarchaea group</taxon>
        <taxon>Halobacteria</taxon>
        <taxon>Halobacteriales</taxon>
        <taxon>Haloarculaceae</taxon>
        <taxon>Haloarcula</taxon>
    </lineage>
</organism>
<dbReference type="Proteomes" id="UP001259659">
    <property type="component" value="Unassembled WGS sequence"/>
</dbReference>
<dbReference type="PANTHER" id="PTHR10887">
    <property type="entry name" value="DNA2/NAM7 HELICASE FAMILY"/>
    <property type="match status" value="1"/>
</dbReference>
<gene>
    <name evidence="2" type="ORF">NDI56_04585</name>
</gene>
<sequence length="761" mass="84744">MPDIDLSVMVQAFSARYSPSLAAFSERPEKVDVLTEDGDAVDLEALAAEFKQFGALHRGNSVQLPLHKPESAELTGEFVWFTEEDRRTIVEYHWSMVDRDDFQSVRQAGMTEIGWRLRFWTDAFDVPATPSYMPSGDTQEEESVLELVPEKLTADHWGEQRRDDFFTHLLDFVTAEKQRDRRDSIEKYHSFDQNAYQSREGGVHDAVPVYEDTGADPTRWHVTVPTEDDEEADPTYICAETNLWEGTEIMIDTPPWAQSPTGLPVLGEIADSGTRDLTFTISGDADDPKAATRSLRNIFDDDEFVIGLYPIFNALPYDRELDCISRVRDTPSKHAPVAGNSGVSFTPGRGLDTEFPDLNDSQRRAAYHGVCADDITLIHGPPGTGKTRTLVTLIKELVDRGHTVLACAHSNQATDNLLVGTSTPSDPEEGSLHEAAVEEQLTIARAGTGSTNRVVEQNYLGRHPKQADVVGATMSAAAEFDTNEFDVAIVDEASQASIPATFAPWLAANRMILAGDHKQLPPYASDEMRDRDLEVSLYEHLVHRYGQDAAQLLDTQYRMHEDIAAFPSKAFYDGQVKTVDRPNDPYTLWDLPPVTAHHVTGDETQRYGTSYANDAEAALIAHHVHDLRDRGTPCKHIGVITGYTGQIQTIRSKLDDLPVTTDKIEIDTVDSFQGGERTVILMSFVRSNDAGRSGFLSLPDVGPRRLNVALTRAKKRLVLIGNWDTLTEPEPARDDCSDVYADLRSWLIENDCFEEPPAKKH</sequence>
<dbReference type="InterPro" id="IPR041679">
    <property type="entry name" value="DNA2/NAM7-like_C"/>
</dbReference>
<dbReference type="RefSeq" id="WP_310918249.1">
    <property type="nucleotide sequence ID" value="NZ_JAMQON010000001.1"/>
</dbReference>
<dbReference type="InterPro" id="IPR047187">
    <property type="entry name" value="SF1_C_Upf1"/>
</dbReference>
<dbReference type="Gene3D" id="3.40.50.300">
    <property type="entry name" value="P-loop containing nucleotide triphosphate hydrolases"/>
    <property type="match status" value="3"/>
</dbReference>
<dbReference type="InterPro" id="IPR041677">
    <property type="entry name" value="DNA2/NAM7_AAA_11"/>
</dbReference>
<dbReference type="CDD" id="cd18808">
    <property type="entry name" value="SF1_C_Upf1"/>
    <property type="match status" value="1"/>
</dbReference>
<feature type="domain" description="AAA+ ATPase" evidence="1">
    <location>
        <begin position="372"/>
        <end position="539"/>
    </location>
</feature>
<dbReference type="InterPro" id="IPR045055">
    <property type="entry name" value="DNA2/NAM7-like"/>
</dbReference>
<dbReference type="PANTHER" id="PTHR10887:SF495">
    <property type="entry name" value="HELICASE SENATAXIN ISOFORM X1-RELATED"/>
    <property type="match status" value="1"/>
</dbReference>
<dbReference type="Pfam" id="PF13087">
    <property type="entry name" value="AAA_12"/>
    <property type="match status" value="1"/>
</dbReference>
<evidence type="ECO:0000313" key="3">
    <source>
        <dbReference type="Proteomes" id="UP001259659"/>
    </source>
</evidence>
<dbReference type="Pfam" id="PF13086">
    <property type="entry name" value="AAA_11"/>
    <property type="match status" value="2"/>
</dbReference>
<keyword evidence="3" id="KW-1185">Reference proteome</keyword>